<evidence type="ECO:0000313" key="2">
    <source>
        <dbReference type="EMBL" id="KAG2589513.1"/>
    </source>
</evidence>
<organism evidence="2 3">
    <name type="scientific">Panicum virgatum</name>
    <name type="common">Blackwell switchgrass</name>
    <dbReference type="NCBI Taxonomy" id="38727"/>
    <lineage>
        <taxon>Eukaryota</taxon>
        <taxon>Viridiplantae</taxon>
        <taxon>Streptophyta</taxon>
        <taxon>Embryophyta</taxon>
        <taxon>Tracheophyta</taxon>
        <taxon>Spermatophyta</taxon>
        <taxon>Magnoliopsida</taxon>
        <taxon>Liliopsida</taxon>
        <taxon>Poales</taxon>
        <taxon>Poaceae</taxon>
        <taxon>PACMAD clade</taxon>
        <taxon>Panicoideae</taxon>
        <taxon>Panicodae</taxon>
        <taxon>Paniceae</taxon>
        <taxon>Panicinae</taxon>
        <taxon>Panicum</taxon>
        <taxon>Panicum sect. Hiantes</taxon>
    </lineage>
</organism>
<dbReference type="Proteomes" id="UP000823388">
    <property type="component" value="Chromosome 5N"/>
</dbReference>
<protein>
    <submittedName>
        <fullName evidence="2">Uncharacterized protein</fullName>
    </submittedName>
</protein>
<name>A0A8T0RYB7_PANVG</name>
<evidence type="ECO:0000256" key="1">
    <source>
        <dbReference type="SAM" id="MobiDB-lite"/>
    </source>
</evidence>
<reference evidence="2" key="1">
    <citation type="submission" date="2020-05" db="EMBL/GenBank/DDBJ databases">
        <title>WGS assembly of Panicum virgatum.</title>
        <authorList>
            <person name="Lovell J.T."/>
            <person name="Jenkins J."/>
            <person name="Shu S."/>
            <person name="Juenger T.E."/>
            <person name="Schmutz J."/>
        </authorList>
    </citation>
    <scope>NUCLEOTIDE SEQUENCE</scope>
    <source>
        <strain evidence="2">AP13</strain>
    </source>
</reference>
<keyword evidence="3" id="KW-1185">Reference proteome</keyword>
<sequence>MHQLHRSARRSRSPRRPASSRNSPTCSRAATFPASSSAAAAVLVAKVLPPPQPPPLPGEPALVELNVLVADVVDGSHRGAEPGRLAAAQACAARGRDVAGIHLEESTLTRRSRIHGRTVHRVDRAAERGWSWDDEALGDDDELAGADEALGEPPVEEQPLLDDGALGEGGQAERAARRSSRPPTASLRWLICGPWRISPIFLVIAQVVVPQRKTTRKVQ</sequence>
<accession>A0A8T0RYB7</accession>
<feature type="region of interest" description="Disordered" evidence="1">
    <location>
        <begin position="1"/>
        <end position="31"/>
    </location>
</feature>
<comment type="caution">
    <text evidence="2">The sequence shown here is derived from an EMBL/GenBank/DDBJ whole genome shotgun (WGS) entry which is preliminary data.</text>
</comment>
<feature type="compositionally biased region" description="Low complexity" evidence="1">
    <location>
        <begin position="16"/>
        <end position="31"/>
    </location>
</feature>
<dbReference type="EMBL" id="CM029046">
    <property type="protein sequence ID" value="KAG2589513.1"/>
    <property type="molecule type" value="Genomic_DNA"/>
</dbReference>
<feature type="compositionally biased region" description="Basic residues" evidence="1">
    <location>
        <begin position="1"/>
        <end position="15"/>
    </location>
</feature>
<proteinExistence type="predicted"/>
<gene>
    <name evidence="2" type="ORF">PVAP13_5NG360481</name>
</gene>
<dbReference type="AlphaFoldDB" id="A0A8T0RYB7"/>
<evidence type="ECO:0000313" key="3">
    <source>
        <dbReference type="Proteomes" id="UP000823388"/>
    </source>
</evidence>
<feature type="region of interest" description="Disordered" evidence="1">
    <location>
        <begin position="145"/>
        <end position="182"/>
    </location>
</feature>